<feature type="compositionally biased region" description="Polar residues" evidence="1">
    <location>
        <begin position="81"/>
        <end position="110"/>
    </location>
</feature>
<dbReference type="EMBL" id="FQNC01000048">
    <property type="protein sequence ID" value="SGY78844.1"/>
    <property type="molecule type" value="Genomic_DNA"/>
</dbReference>
<dbReference type="Proteomes" id="UP000249464">
    <property type="component" value="Unassembled WGS sequence"/>
</dbReference>
<evidence type="ECO:0000313" key="3">
    <source>
        <dbReference type="Proteomes" id="UP000249464"/>
    </source>
</evidence>
<accession>A0A2X0MF52</accession>
<evidence type="ECO:0000256" key="1">
    <source>
        <dbReference type="SAM" id="MobiDB-lite"/>
    </source>
</evidence>
<gene>
    <name evidence="2" type="primary">BQ5605_C008g04972</name>
    <name evidence="2" type="ORF">BQ5605_C008G04972</name>
</gene>
<name>A0A2X0MF52_9BASI</name>
<proteinExistence type="predicted"/>
<evidence type="ECO:0000313" key="2">
    <source>
        <dbReference type="EMBL" id="SGY78844.1"/>
    </source>
</evidence>
<reference evidence="2 3" key="1">
    <citation type="submission" date="2016-11" db="EMBL/GenBank/DDBJ databases">
        <authorList>
            <person name="Jaros S."/>
            <person name="Januszkiewicz K."/>
            <person name="Wedrychowicz H."/>
        </authorList>
    </citation>
    <scope>NUCLEOTIDE SEQUENCE [LARGE SCALE GENOMIC DNA]</scope>
</reference>
<sequence>MSMLEAMGASLQGLGWREERIGAQVLIATLISLSPSLPLSLPPSLSPSLPLSLPFPHRLAENKSLYTSTSFHPTPAPFSPCWQSSSRTTPLRAPPNSTASPHCASTSPSPSLRPGVLDRYVFRASERGNTSTSSGTPCDCEWFGRTLQALGTALG</sequence>
<feature type="region of interest" description="Disordered" evidence="1">
    <location>
        <begin position="79"/>
        <end position="115"/>
    </location>
</feature>
<keyword evidence="3" id="KW-1185">Reference proteome</keyword>
<dbReference type="AlphaFoldDB" id="A0A2X0MF52"/>
<organism evidence="2 3">
    <name type="scientific">Microbotryum silenes-dioicae</name>
    <dbReference type="NCBI Taxonomy" id="796604"/>
    <lineage>
        <taxon>Eukaryota</taxon>
        <taxon>Fungi</taxon>
        <taxon>Dikarya</taxon>
        <taxon>Basidiomycota</taxon>
        <taxon>Pucciniomycotina</taxon>
        <taxon>Microbotryomycetes</taxon>
        <taxon>Microbotryales</taxon>
        <taxon>Microbotryaceae</taxon>
        <taxon>Microbotryum</taxon>
    </lineage>
</organism>
<protein>
    <submittedName>
        <fullName evidence="2">BQ5605_C008g04972 protein</fullName>
    </submittedName>
</protein>